<evidence type="ECO:0000256" key="8">
    <source>
        <dbReference type="ARBA" id="ARBA00022840"/>
    </source>
</evidence>
<keyword evidence="3 14" id="KW-0109">Calcium transport</keyword>
<evidence type="ECO:0000256" key="11">
    <source>
        <dbReference type="ARBA" id="ARBA00022989"/>
    </source>
</evidence>
<dbReference type="InterPro" id="IPR001757">
    <property type="entry name" value="P_typ_ATPase"/>
</dbReference>
<dbReference type="EMBL" id="HBKN01031639">
    <property type="protein sequence ID" value="CAE2316607.1"/>
    <property type="molecule type" value="Transcribed_RNA"/>
</dbReference>
<dbReference type="SUPFAM" id="SSF81653">
    <property type="entry name" value="Calcium ATPase, transduction domain A"/>
    <property type="match status" value="1"/>
</dbReference>
<feature type="transmembrane region" description="Helical" evidence="14">
    <location>
        <begin position="779"/>
        <end position="797"/>
    </location>
</feature>
<feature type="transmembrane region" description="Helical" evidence="14">
    <location>
        <begin position="843"/>
        <end position="869"/>
    </location>
</feature>
<evidence type="ECO:0000256" key="3">
    <source>
        <dbReference type="ARBA" id="ARBA00022568"/>
    </source>
</evidence>
<dbReference type="GO" id="GO:0005388">
    <property type="term" value="F:P-type calcium transporter activity"/>
    <property type="evidence" value="ECO:0007669"/>
    <property type="project" value="UniProtKB-EC"/>
</dbReference>
<dbReference type="InterPro" id="IPR036412">
    <property type="entry name" value="HAD-like_sf"/>
</dbReference>
<keyword evidence="6 14" id="KW-0547">Nucleotide-binding</keyword>
<dbReference type="InterPro" id="IPR008250">
    <property type="entry name" value="ATPase_P-typ_transduc_dom_A_sf"/>
</dbReference>
<evidence type="ECO:0000256" key="7">
    <source>
        <dbReference type="ARBA" id="ARBA00022837"/>
    </source>
</evidence>
<evidence type="ECO:0000256" key="12">
    <source>
        <dbReference type="ARBA" id="ARBA00023065"/>
    </source>
</evidence>
<dbReference type="AlphaFoldDB" id="A0A7S4L6G6"/>
<dbReference type="Gene3D" id="3.40.50.1000">
    <property type="entry name" value="HAD superfamily/HAD-like"/>
    <property type="match status" value="1"/>
</dbReference>
<protein>
    <recommendedName>
        <fullName evidence="14">Calcium-transporting ATPase</fullName>
        <ecNumber evidence="14">7.2.2.10</ecNumber>
    </recommendedName>
</protein>
<dbReference type="SUPFAM" id="SSF81665">
    <property type="entry name" value="Calcium ATPase, transmembrane domain M"/>
    <property type="match status" value="1"/>
</dbReference>
<dbReference type="InterPro" id="IPR004014">
    <property type="entry name" value="ATPase_P-typ_cation-transptr_N"/>
</dbReference>
<dbReference type="InterPro" id="IPR044492">
    <property type="entry name" value="P_typ_ATPase_HD_dom"/>
</dbReference>
<feature type="coiled-coil region" evidence="15">
    <location>
        <begin position="258"/>
        <end position="285"/>
    </location>
</feature>
<keyword evidence="13 14" id="KW-0472">Membrane</keyword>
<dbReference type="GO" id="GO:0012505">
    <property type="term" value="C:endomembrane system"/>
    <property type="evidence" value="ECO:0007669"/>
    <property type="project" value="UniProtKB-SubCell"/>
</dbReference>
<keyword evidence="4 14" id="KW-0812">Transmembrane</keyword>
<dbReference type="SFLD" id="SFLDS00003">
    <property type="entry name" value="Haloacid_Dehalogenase"/>
    <property type="match status" value="1"/>
</dbReference>
<dbReference type="PROSITE" id="PS00154">
    <property type="entry name" value="ATPASE_E1_E2"/>
    <property type="match status" value="1"/>
</dbReference>
<proteinExistence type="inferred from homology"/>
<dbReference type="PANTHER" id="PTHR24093:SF369">
    <property type="entry name" value="CALCIUM-TRANSPORTING ATPASE"/>
    <property type="match status" value="1"/>
</dbReference>
<evidence type="ECO:0000256" key="5">
    <source>
        <dbReference type="ARBA" id="ARBA00022723"/>
    </source>
</evidence>
<dbReference type="PRINTS" id="PR00119">
    <property type="entry name" value="CATATPASE"/>
</dbReference>
<dbReference type="SFLD" id="SFLDF00027">
    <property type="entry name" value="p-type_atpase"/>
    <property type="match status" value="1"/>
</dbReference>
<feature type="transmembrane region" description="Helical" evidence="14">
    <location>
        <begin position="1007"/>
        <end position="1028"/>
    </location>
</feature>
<dbReference type="EC" id="7.2.2.10" evidence="14"/>
<keyword evidence="12 14" id="KW-0406">Ion transport</keyword>
<evidence type="ECO:0000256" key="2">
    <source>
        <dbReference type="ARBA" id="ARBA00022448"/>
    </source>
</evidence>
<dbReference type="InterPro" id="IPR023299">
    <property type="entry name" value="ATPase_P-typ_cyto_dom_N"/>
</dbReference>
<dbReference type="PANTHER" id="PTHR24093">
    <property type="entry name" value="CATION TRANSPORTING ATPASE"/>
    <property type="match status" value="1"/>
</dbReference>
<evidence type="ECO:0000256" key="15">
    <source>
        <dbReference type="SAM" id="Coils"/>
    </source>
</evidence>
<name>A0A7S4L6G6_GUITH</name>
<evidence type="ECO:0000256" key="14">
    <source>
        <dbReference type="RuleBase" id="RU361146"/>
    </source>
</evidence>
<feature type="transmembrane region" description="Helical" evidence="14">
    <location>
        <begin position="93"/>
        <end position="111"/>
    </location>
</feature>
<dbReference type="Pfam" id="PF00122">
    <property type="entry name" value="E1-E2_ATPase"/>
    <property type="match status" value="1"/>
</dbReference>
<dbReference type="InterPro" id="IPR023298">
    <property type="entry name" value="ATPase_P-typ_TM_dom_sf"/>
</dbReference>
<dbReference type="GO" id="GO:0005524">
    <property type="term" value="F:ATP binding"/>
    <property type="evidence" value="ECO:0007669"/>
    <property type="project" value="UniProtKB-KW"/>
</dbReference>
<dbReference type="PRINTS" id="PR00121">
    <property type="entry name" value="NAKATPASE"/>
</dbReference>
<dbReference type="Pfam" id="PF00689">
    <property type="entry name" value="Cation_ATPase_C"/>
    <property type="match status" value="1"/>
</dbReference>
<keyword evidence="7 14" id="KW-0106">Calcium</keyword>
<accession>A0A7S4L6G6</accession>
<comment type="similarity">
    <text evidence="14">Belongs to the cation transport ATPase (P-type) (TC 3.A.3) family.</text>
</comment>
<dbReference type="GO" id="GO:0005886">
    <property type="term" value="C:plasma membrane"/>
    <property type="evidence" value="ECO:0007669"/>
    <property type="project" value="TreeGrafter"/>
</dbReference>
<keyword evidence="5" id="KW-0479">Metal-binding</keyword>
<comment type="caution">
    <text evidence="14">Lacks conserved residue(s) required for the propagation of feature annotation.</text>
</comment>
<feature type="domain" description="Cation-transporting P-type ATPase N-terminal" evidence="16">
    <location>
        <begin position="34"/>
        <end position="109"/>
    </location>
</feature>
<dbReference type="Pfam" id="PF08282">
    <property type="entry name" value="Hydrolase_3"/>
    <property type="match status" value="1"/>
</dbReference>
<keyword evidence="9" id="KW-0460">Magnesium</keyword>
<evidence type="ECO:0000256" key="9">
    <source>
        <dbReference type="ARBA" id="ARBA00022842"/>
    </source>
</evidence>
<dbReference type="GO" id="GO:0046872">
    <property type="term" value="F:metal ion binding"/>
    <property type="evidence" value="ECO:0007669"/>
    <property type="project" value="UniProtKB-KW"/>
</dbReference>
<evidence type="ECO:0000259" key="16">
    <source>
        <dbReference type="SMART" id="SM00831"/>
    </source>
</evidence>
<keyword evidence="15" id="KW-0175">Coiled coil</keyword>
<dbReference type="Gene3D" id="1.20.1110.10">
    <property type="entry name" value="Calcium-transporting ATPase, transmembrane domain"/>
    <property type="match status" value="1"/>
</dbReference>
<evidence type="ECO:0000256" key="1">
    <source>
        <dbReference type="ARBA" id="ARBA00004127"/>
    </source>
</evidence>
<evidence type="ECO:0000313" key="17">
    <source>
        <dbReference type="EMBL" id="CAE2316607.1"/>
    </source>
</evidence>
<organism evidence="17">
    <name type="scientific">Guillardia theta</name>
    <name type="common">Cryptophyte</name>
    <name type="synonym">Cryptomonas phi</name>
    <dbReference type="NCBI Taxonomy" id="55529"/>
    <lineage>
        <taxon>Eukaryota</taxon>
        <taxon>Cryptophyceae</taxon>
        <taxon>Pyrenomonadales</taxon>
        <taxon>Geminigeraceae</taxon>
        <taxon>Guillardia</taxon>
    </lineage>
</organism>
<dbReference type="InterPro" id="IPR006068">
    <property type="entry name" value="ATPase_P-typ_cation-transptr_C"/>
</dbReference>
<keyword evidence="10" id="KW-1278">Translocase</keyword>
<dbReference type="SUPFAM" id="SSF56784">
    <property type="entry name" value="HAD-like"/>
    <property type="match status" value="1"/>
</dbReference>
<dbReference type="InterPro" id="IPR006408">
    <property type="entry name" value="P-type_ATPase_IIB"/>
</dbReference>
<dbReference type="SUPFAM" id="SSF81660">
    <property type="entry name" value="Metal cation-transporting ATPase, ATP-binding domain N"/>
    <property type="match status" value="1"/>
</dbReference>
<feature type="transmembrane region" description="Helical" evidence="14">
    <location>
        <begin position="975"/>
        <end position="995"/>
    </location>
</feature>
<dbReference type="SFLD" id="SFLDG00002">
    <property type="entry name" value="C1.7:_P-type_atpase_like"/>
    <property type="match status" value="1"/>
</dbReference>
<keyword evidence="8 14" id="KW-0067">ATP-binding</keyword>
<dbReference type="Gene3D" id="3.40.1110.10">
    <property type="entry name" value="Calcium-transporting ATPase, cytoplasmic domain N"/>
    <property type="match status" value="1"/>
</dbReference>
<dbReference type="Pfam" id="PF13246">
    <property type="entry name" value="Cation_ATPase"/>
    <property type="match status" value="1"/>
</dbReference>
<dbReference type="FunFam" id="3.40.50.1000:FF:000193">
    <property type="entry name" value="Plasma membrane calcium-transporting ATPase 2"/>
    <property type="match status" value="1"/>
</dbReference>
<dbReference type="OMA" id="MWKLMLG"/>
<evidence type="ECO:0000256" key="4">
    <source>
        <dbReference type="ARBA" id="ARBA00022692"/>
    </source>
</evidence>
<feature type="transmembrane region" description="Helical" evidence="14">
    <location>
        <begin position="328"/>
        <end position="357"/>
    </location>
</feature>
<comment type="function">
    <text evidence="14">Catalyzes the hydrolysis of ATP coupled with the transport of calcium.</text>
</comment>
<feature type="transmembrane region" description="Helical" evidence="14">
    <location>
        <begin position="117"/>
        <end position="136"/>
    </location>
</feature>
<dbReference type="InterPro" id="IPR059000">
    <property type="entry name" value="ATPase_P-type_domA"/>
</dbReference>
<feature type="transmembrane region" description="Helical" evidence="14">
    <location>
        <begin position="285"/>
        <end position="308"/>
    </location>
</feature>
<evidence type="ECO:0000256" key="13">
    <source>
        <dbReference type="ARBA" id="ARBA00023136"/>
    </source>
</evidence>
<sequence>MADFNINSEQLSKFMRICFENPLNSQVEEKVLPALEELGGHEGIVKKLRTDSVNGISSSEVDTRKSFFGSNYVEPDPPDSIFQIAWEALQDPCLIFLCFAACVSFFVGIVFNEGMEWLEGLAILSAVFVVVTVSAVNDYKKEQQFRALNAVKDDVKVTVIRRGEKEKISTHDIVVGDVVLLSTGDLVCADGLVFDKNDLGISEAMLTGETVIKRKGPFELGSSASSAAKVIPALFAGTFVQEGEGRMLVTAVGTHTYQGLMEEKMREEEEEKSVLQQKLDKMTELITKAGAIAGGMTVAILLLRFVIAFANKDCCKETFDHSIHHLEWLRFLVVGVTVFVVAVPEGLPLAVTITLAFSVSKMMEDNNLVRHLSACETMGSATTICSDKTGTLTTGKMTVVKLWSCGEADETIAASIQRIPAAVQKLLAEAIVVNTSFKSDVEWDPVSGNVMKYTGNDTECAMLCLSNKILVAQGFKSGNPYKDVRQTYPLDDPNRHAISFSSDRKRMSTLIIPQGSTSFRLYTKGASEIVLGLCKWVIDQNGSVVELTEAMKSQLTEEIGKFSDEGLRTLSVAYRDFDQSPNMDEEEKVENDLVLIGLLGLEDPVRPEVPEAIRVCKRAGIVVRMVTGDNPRTAAAIAKKCGILSDDDDSATIMTGSDFREKVLDEHDEIDMDEFDKIWVDLRVLARSSPLDKLTLVTGIQQSKASTPQVVAVTGDGTNDAPALKKADVGFAMGITGTQVAQNAADIIVLDDNFASIVQAVKWGRCVYDNICKFLQFQLTVNLTACAIAVAGASILTKSPLNVIQLLWVNMIMDSFASLALATEDPRPDLLNRKPYPRTQPLLSPYMLRSLLCHAIWQLIILCIFIFGVGDVCPDSHNLNYCGNSTIYHDNIGAVKSGRPAAFDSQYLPSAENCIPVNERPPGYCKQEVEEDSKPNQHNAMIFTVFVLMQLFNQINARKIHGEWNAFTGIFDNKFFLSVMGLEFAMQFLMVEIPGVNTAVGCTGMTFGQWVLCIFIGATELPMHLLIARVPLKWLPKRLTASYDSGAGDGIPLLAMK</sequence>
<dbReference type="NCBIfam" id="TIGR01517">
    <property type="entry name" value="ATPase-IIB_Ca"/>
    <property type="match status" value="1"/>
</dbReference>
<reference evidence="17" key="1">
    <citation type="submission" date="2021-01" db="EMBL/GenBank/DDBJ databases">
        <authorList>
            <person name="Corre E."/>
            <person name="Pelletier E."/>
            <person name="Niang G."/>
            <person name="Scheremetjew M."/>
            <person name="Finn R."/>
            <person name="Kale V."/>
            <person name="Holt S."/>
            <person name="Cochrane G."/>
            <person name="Meng A."/>
            <person name="Brown T."/>
            <person name="Cohen L."/>
        </authorList>
    </citation>
    <scope>NUCLEOTIDE SEQUENCE</scope>
    <source>
        <strain evidence="17">CCMP 2712</strain>
    </source>
</reference>
<comment type="catalytic activity">
    <reaction evidence="14">
        <text>Ca(2+)(in) + ATP + H2O = Ca(2+)(out) + ADP + phosphate + H(+)</text>
        <dbReference type="Rhea" id="RHEA:18105"/>
        <dbReference type="ChEBI" id="CHEBI:15377"/>
        <dbReference type="ChEBI" id="CHEBI:15378"/>
        <dbReference type="ChEBI" id="CHEBI:29108"/>
        <dbReference type="ChEBI" id="CHEBI:30616"/>
        <dbReference type="ChEBI" id="CHEBI:43474"/>
        <dbReference type="ChEBI" id="CHEBI:456216"/>
        <dbReference type="EC" id="7.2.2.10"/>
    </reaction>
</comment>
<dbReference type="InterPro" id="IPR018303">
    <property type="entry name" value="ATPase_P-typ_P_site"/>
</dbReference>
<dbReference type="NCBIfam" id="TIGR01494">
    <property type="entry name" value="ATPase_P-type"/>
    <property type="match status" value="2"/>
</dbReference>
<comment type="subcellular location">
    <subcellularLocation>
        <location evidence="1">Endomembrane system</location>
        <topology evidence="1">Multi-pass membrane protein</topology>
    </subcellularLocation>
    <subcellularLocation>
        <location evidence="14">Membrane</location>
        <topology evidence="14">Multi-pass membrane protein</topology>
    </subcellularLocation>
</comment>
<evidence type="ECO:0000256" key="6">
    <source>
        <dbReference type="ARBA" id="ARBA00022741"/>
    </source>
</evidence>
<keyword evidence="2 14" id="KW-0813">Transport</keyword>
<dbReference type="Gene3D" id="2.70.150.10">
    <property type="entry name" value="Calcium-transporting ATPase, cytoplasmic transduction domain A"/>
    <property type="match status" value="1"/>
</dbReference>
<dbReference type="GO" id="GO:0016887">
    <property type="term" value="F:ATP hydrolysis activity"/>
    <property type="evidence" value="ECO:0007669"/>
    <property type="project" value="InterPro"/>
</dbReference>
<keyword evidence="11 14" id="KW-1133">Transmembrane helix</keyword>
<dbReference type="SMART" id="SM00831">
    <property type="entry name" value="Cation_ATPase_N"/>
    <property type="match status" value="1"/>
</dbReference>
<dbReference type="InterPro" id="IPR023214">
    <property type="entry name" value="HAD_sf"/>
</dbReference>
<evidence type="ECO:0000256" key="10">
    <source>
        <dbReference type="ARBA" id="ARBA00022967"/>
    </source>
</evidence>
<dbReference type="Pfam" id="PF00690">
    <property type="entry name" value="Cation_ATPase_N"/>
    <property type="match status" value="1"/>
</dbReference>
<gene>
    <name evidence="17" type="ORF">GTHE00462_LOCUS24601</name>
</gene>